<comment type="caution">
    <text evidence="2">The sequence shown here is derived from an EMBL/GenBank/DDBJ whole genome shotgun (WGS) entry which is preliminary data.</text>
</comment>
<evidence type="ECO:0000313" key="2">
    <source>
        <dbReference type="EMBL" id="TWI66215.1"/>
    </source>
</evidence>
<dbReference type="RefSeq" id="WP_145648860.1">
    <property type="nucleotide sequence ID" value="NZ_VLLB01000003.1"/>
</dbReference>
<evidence type="ECO:0000256" key="1">
    <source>
        <dbReference type="SAM" id="SignalP"/>
    </source>
</evidence>
<protein>
    <submittedName>
        <fullName evidence="2">Uncharacterized protein</fullName>
    </submittedName>
</protein>
<dbReference type="EMBL" id="VLLB01000003">
    <property type="protein sequence ID" value="TWI66215.1"/>
    <property type="molecule type" value="Genomic_DNA"/>
</dbReference>
<feature type="chain" id="PRO_5022134481" evidence="1">
    <location>
        <begin position="21"/>
        <end position="390"/>
    </location>
</feature>
<proteinExistence type="predicted"/>
<reference evidence="2 3" key="1">
    <citation type="journal article" date="2015" name="Stand. Genomic Sci.">
        <title>Genomic Encyclopedia of Bacterial and Archaeal Type Strains, Phase III: the genomes of soil and plant-associated and newly described type strains.</title>
        <authorList>
            <person name="Whitman W.B."/>
            <person name="Woyke T."/>
            <person name="Klenk H.P."/>
            <person name="Zhou Y."/>
            <person name="Lilburn T.G."/>
            <person name="Beck B.J."/>
            <person name="De Vos P."/>
            <person name="Vandamme P."/>
            <person name="Eisen J.A."/>
            <person name="Garrity G."/>
            <person name="Hugenholtz P."/>
            <person name="Kyrpides N.C."/>
        </authorList>
    </citation>
    <scope>NUCLEOTIDE SEQUENCE [LARGE SCALE GENOMIC DNA]</scope>
    <source>
        <strain evidence="2 3">CGMCC 1.10822</strain>
    </source>
</reference>
<organism evidence="2 3">
    <name type="scientific">Pseudoduganella lurida</name>
    <dbReference type="NCBI Taxonomy" id="1036180"/>
    <lineage>
        <taxon>Bacteria</taxon>
        <taxon>Pseudomonadati</taxon>
        <taxon>Pseudomonadota</taxon>
        <taxon>Betaproteobacteria</taxon>
        <taxon>Burkholderiales</taxon>
        <taxon>Oxalobacteraceae</taxon>
        <taxon>Telluria group</taxon>
        <taxon>Pseudoduganella</taxon>
    </lineage>
</organism>
<sequence>MFRMQALLLTAVLLAGQVQAGQPDLTTTAAFESTCATLPRRAPATPREQQAYVICKDVALIQHGWTFLDRLLHLEQSKRPSNAELMAMIRKEFLQLQDGLRETREVLEKIELKSPQDGLLVKPATWARDLNGDGTLSVAERNFFAIPRRHDRVLDFGLPSEEEAYYENETNRSAMIRIDQTDIRWAVTMHYTVEALAAYMLAYEIRENSATGGTEIRLIDPSSMLRARDLLAKGLRASERMRLSALAETDDDMEWLGNPRQASSVFPVPLDADDFDVWGELNHHLIPLVDGKTLLAGPEAAEDEPPGWLTGLCPPKQGLDIAQIFRDPPKNLGNATEEGDVGALTRPYCRKIDASRPASGLTAFITAMQEKTRNDGGYLMRSLRRLLWVH</sequence>
<dbReference type="AlphaFoldDB" id="A0A562RAY5"/>
<keyword evidence="1" id="KW-0732">Signal</keyword>
<name>A0A562RAY5_9BURK</name>
<feature type="signal peptide" evidence="1">
    <location>
        <begin position="1"/>
        <end position="20"/>
    </location>
</feature>
<keyword evidence="3" id="KW-1185">Reference proteome</keyword>
<accession>A0A562RAY5</accession>
<dbReference type="Proteomes" id="UP000318431">
    <property type="component" value="Unassembled WGS sequence"/>
</dbReference>
<evidence type="ECO:0000313" key="3">
    <source>
        <dbReference type="Proteomes" id="UP000318431"/>
    </source>
</evidence>
<dbReference type="OrthoDB" id="9815249at2"/>
<gene>
    <name evidence="2" type="ORF">IP91_02027</name>
</gene>